<accession>A0A371CIJ0</accession>
<name>A0A371CIJ0_9APHY</name>
<evidence type="ECO:0000313" key="2">
    <source>
        <dbReference type="EMBL" id="RDX40105.1"/>
    </source>
</evidence>
<feature type="transmembrane region" description="Helical" evidence="1">
    <location>
        <begin position="20"/>
        <end position="38"/>
    </location>
</feature>
<keyword evidence="1" id="KW-0472">Membrane</keyword>
<dbReference type="EMBL" id="KZ857587">
    <property type="protein sequence ID" value="RDX40105.1"/>
    <property type="molecule type" value="Genomic_DNA"/>
</dbReference>
<dbReference type="AlphaFoldDB" id="A0A371CIJ0"/>
<gene>
    <name evidence="2" type="ORF">OH76DRAFT_1366695</name>
</gene>
<organism evidence="2 3">
    <name type="scientific">Lentinus brumalis</name>
    <dbReference type="NCBI Taxonomy" id="2498619"/>
    <lineage>
        <taxon>Eukaryota</taxon>
        <taxon>Fungi</taxon>
        <taxon>Dikarya</taxon>
        <taxon>Basidiomycota</taxon>
        <taxon>Agaricomycotina</taxon>
        <taxon>Agaricomycetes</taxon>
        <taxon>Polyporales</taxon>
        <taxon>Polyporaceae</taxon>
        <taxon>Lentinus</taxon>
    </lineage>
</organism>
<keyword evidence="3" id="KW-1185">Reference proteome</keyword>
<keyword evidence="1" id="KW-1133">Transmembrane helix</keyword>
<keyword evidence="1" id="KW-0812">Transmembrane</keyword>
<evidence type="ECO:0000256" key="1">
    <source>
        <dbReference type="SAM" id="Phobius"/>
    </source>
</evidence>
<proteinExistence type="predicted"/>
<protein>
    <submittedName>
        <fullName evidence="2">Uncharacterized protein</fullName>
    </submittedName>
</protein>
<reference evidence="2 3" key="1">
    <citation type="journal article" date="2018" name="Biotechnol. Biofuels">
        <title>Integrative visual omics of the white-rot fungus Polyporus brumalis exposes the biotechnological potential of its oxidative enzymes for delignifying raw plant biomass.</title>
        <authorList>
            <person name="Miyauchi S."/>
            <person name="Rancon A."/>
            <person name="Drula E."/>
            <person name="Hage H."/>
            <person name="Chaduli D."/>
            <person name="Favel A."/>
            <person name="Grisel S."/>
            <person name="Henrissat B."/>
            <person name="Herpoel-Gimbert I."/>
            <person name="Ruiz-Duenas F.J."/>
            <person name="Chevret D."/>
            <person name="Hainaut M."/>
            <person name="Lin J."/>
            <person name="Wang M."/>
            <person name="Pangilinan J."/>
            <person name="Lipzen A."/>
            <person name="Lesage-Meessen L."/>
            <person name="Navarro D."/>
            <person name="Riley R."/>
            <person name="Grigoriev I.V."/>
            <person name="Zhou S."/>
            <person name="Raouche S."/>
            <person name="Rosso M.N."/>
        </authorList>
    </citation>
    <scope>NUCLEOTIDE SEQUENCE [LARGE SCALE GENOMIC DNA]</scope>
    <source>
        <strain evidence="2 3">BRFM 1820</strain>
    </source>
</reference>
<evidence type="ECO:0000313" key="3">
    <source>
        <dbReference type="Proteomes" id="UP000256964"/>
    </source>
</evidence>
<dbReference type="OrthoDB" id="2952577at2759"/>
<feature type="non-terminal residue" evidence="2">
    <location>
        <position position="111"/>
    </location>
</feature>
<feature type="transmembrane region" description="Helical" evidence="1">
    <location>
        <begin position="44"/>
        <end position="63"/>
    </location>
</feature>
<sequence>MYDDPDNRGTEHLFISRRTLQPFILVALLVTSTLHTVSGLNREAADLVLMMMRAILTGAFIACNKSRRRNRARSSPLTSEQQEILDSVPRDIRTALSHLKVEPEIIRYATC</sequence>
<dbReference type="Proteomes" id="UP000256964">
    <property type="component" value="Unassembled WGS sequence"/>
</dbReference>